<evidence type="ECO:0000256" key="1">
    <source>
        <dbReference type="SAM" id="MobiDB-lite"/>
    </source>
</evidence>
<keyword evidence="3" id="KW-1185">Reference proteome</keyword>
<feature type="region of interest" description="Disordered" evidence="1">
    <location>
        <begin position="141"/>
        <end position="174"/>
    </location>
</feature>
<dbReference type="Proteomes" id="UP001530315">
    <property type="component" value="Unassembled WGS sequence"/>
</dbReference>
<organism evidence="2 3">
    <name type="scientific">Stephanodiscus triporus</name>
    <dbReference type="NCBI Taxonomy" id="2934178"/>
    <lineage>
        <taxon>Eukaryota</taxon>
        <taxon>Sar</taxon>
        <taxon>Stramenopiles</taxon>
        <taxon>Ochrophyta</taxon>
        <taxon>Bacillariophyta</taxon>
        <taxon>Coscinodiscophyceae</taxon>
        <taxon>Thalassiosirophycidae</taxon>
        <taxon>Stephanodiscales</taxon>
        <taxon>Stephanodiscaceae</taxon>
        <taxon>Stephanodiscus</taxon>
    </lineage>
</organism>
<feature type="compositionally biased region" description="Polar residues" evidence="1">
    <location>
        <begin position="162"/>
        <end position="174"/>
    </location>
</feature>
<feature type="region of interest" description="Disordered" evidence="1">
    <location>
        <begin position="53"/>
        <end position="90"/>
    </location>
</feature>
<feature type="compositionally biased region" description="Low complexity" evidence="1">
    <location>
        <begin position="64"/>
        <end position="76"/>
    </location>
</feature>
<gene>
    <name evidence="2" type="ORF">ACHAW5_007890</name>
</gene>
<feature type="region of interest" description="Disordered" evidence="1">
    <location>
        <begin position="1"/>
        <end position="23"/>
    </location>
</feature>
<comment type="caution">
    <text evidence="2">The sequence shown here is derived from an EMBL/GenBank/DDBJ whole genome shotgun (WGS) entry which is preliminary data.</text>
</comment>
<protein>
    <submittedName>
        <fullName evidence="2">Uncharacterized protein</fullName>
    </submittedName>
</protein>
<accession>A0ABD3Q505</accession>
<dbReference type="EMBL" id="JALLAZ020000424">
    <property type="protein sequence ID" value="KAL3795432.1"/>
    <property type="molecule type" value="Genomic_DNA"/>
</dbReference>
<proteinExistence type="predicted"/>
<name>A0ABD3Q505_9STRA</name>
<evidence type="ECO:0000313" key="2">
    <source>
        <dbReference type="EMBL" id="KAL3795432.1"/>
    </source>
</evidence>
<reference evidence="2 3" key="1">
    <citation type="submission" date="2024-10" db="EMBL/GenBank/DDBJ databases">
        <title>Updated reference genomes for cyclostephanoid diatoms.</title>
        <authorList>
            <person name="Roberts W.R."/>
            <person name="Alverson A.J."/>
        </authorList>
    </citation>
    <scope>NUCLEOTIDE SEQUENCE [LARGE SCALE GENOMIC DNA]</scope>
    <source>
        <strain evidence="2 3">AJA276-08</strain>
    </source>
</reference>
<sequence>MTSSSLRAAHLHPPSDGGRSKRVTFANTGVSILIRSEIPSSPKNARDRIRALRTRRATPHKGSSSRGDISSSSSASAEVGVTTPREKRTPRLVESGAVRVQIDRHTNTRRGAKHGSDRLIDSGAIRLNVTRHTTPRRLYATHGRVWSPPPPSSSRKWVPRSEQMTGRGPTTTPLRQSNAHVGGHKFLAALSPKYTTPIIRKVAYDENDEQHFCLESERGLSRTLFD</sequence>
<evidence type="ECO:0000313" key="3">
    <source>
        <dbReference type="Proteomes" id="UP001530315"/>
    </source>
</evidence>
<dbReference type="AlphaFoldDB" id="A0ABD3Q505"/>